<dbReference type="GO" id="GO:0005952">
    <property type="term" value="C:cAMP-dependent protein kinase complex"/>
    <property type="evidence" value="ECO:0007669"/>
    <property type="project" value="TreeGrafter"/>
</dbReference>
<dbReference type="InterPro" id="IPR001932">
    <property type="entry name" value="PPM-type_phosphatase-like_dom"/>
</dbReference>
<evidence type="ECO:0000256" key="10">
    <source>
        <dbReference type="ARBA" id="ARBA00022840"/>
    </source>
</evidence>
<evidence type="ECO:0000256" key="12">
    <source>
        <dbReference type="ARBA" id="ARBA00022912"/>
    </source>
</evidence>
<dbReference type="PRINTS" id="PR00103">
    <property type="entry name" value="CAMPKINASE"/>
</dbReference>
<dbReference type="PROSITE" id="PS50011">
    <property type="entry name" value="PROTEIN_KINASE_DOM"/>
    <property type="match status" value="1"/>
</dbReference>
<dbReference type="SUPFAM" id="SSF56112">
    <property type="entry name" value="Protein kinase-like (PK-like)"/>
    <property type="match status" value="1"/>
</dbReference>
<evidence type="ECO:0000256" key="6">
    <source>
        <dbReference type="ARBA" id="ARBA00022723"/>
    </source>
</evidence>
<keyword evidence="10" id="KW-0067">ATP-binding</keyword>
<dbReference type="PROSITE" id="PS50042">
    <property type="entry name" value="CNMP_BINDING_3"/>
    <property type="match status" value="2"/>
</dbReference>
<evidence type="ECO:0000256" key="5">
    <source>
        <dbReference type="ARBA" id="ARBA00022679"/>
    </source>
</evidence>
<dbReference type="SUPFAM" id="SSF51206">
    <property type="entry name" value="cAMP-binding domain-like"/>
    <property type="match status" value="2"/>
</dbReference>
<keyword evidence="11" id="KW-0460">Magnesium</keyword>
<dbReference type="PANTHER" id="PTHR24353:SF127">
    <property type="entry name" value="PROTEIN PHOSPHATASE 2C AND CYCLIC NUCLEOTIDE-BINDING_KINASE DOMAIN-CONTAINING PROTEIN"/>
    <property type="match status" value="1"/>
</dbReference>
<keyword evidence="5" id="KW-0808">Transferase</keyword>
<keyword evidence="9 16" id="KW-0378">Hydrolase</keyword>
<evidence type="ECO:0000313" key="21">
    <source>
        <dbReference type="Proteomes" id="UP000242715"/>
    </source>
</evidence>
<comment type="cofactor">
    <cofactor evidence="2">
        <name>Mg(2+)</name>
        <dbReference type="ChEBI" id="CHEBI:18420"/>
    </cofactor>
</comment>
<dbReference type="OrthoDB" id="10264738at2759"/>
<dbReference type="InterPro" id="IPR014710">
    <property type="entry name" value="RmlC-like_jellyroll"/>
</dbReference>
<dbReference type="GO" id="GO:0004691">
    <property type="term" value="F:cAMP-dependent protein kinase activity"/>
    <property type="evidence" value="ECO:0007669"/>
    <property type="project" value="TreeGrafter"/>
</dbReference>
<evidence type="ECO:0000256" key="14">
    <source>
        <dbReference type="ARBA" id="ARBA00047761"/>
    </source>
</evidence>
<dbReference type="PANTHER" id="PTHR24353">
    <property type="entry name" value="CYCLIC NUCLEOTIDE-DEPENDENT PROTEIN KINASE"/>
    <property type="match status" value="1"/>
</dbReference>
<dbReference type="InterPro" id="IPR000719">
    <property type="entry name" value="Prot_kinase_dom"/>
</dbReference>
<evidence type="ECO:0000259" key="18">
    <source>
        <dbReference type="PROSITE" id="PS50042"/>
    </source>
</evidence>
<evidence type="ECO:0000259" key="17">
    <source>
        <dbReference type="PROSITE" id="PS50011"/>
    </source>
</evidence>
<feature type="domain" description="Cyclic nucleotide-binding" evidence="18">
    <location>
        <begin position="518"/>
        <end position="642"/>
    </location>
</feature>
<proteinExistence type="inferred from homology"/>
<dbReference type="Proteomes" id="UP000242715">
    <property type="component" value="Unassembled WGS sequence"/>
</dbReference>
<dbReference type="EC" id="3.1.3.16" evidence="3"/>
<dbReference type="CDD" id="cd00143">
    <property type="entry name" value="PP2Cc"/>
    <property type="match status" value="1"/>
</dbReference>
<dbReference type="Pfam" id="PF00027">
    <property type="entry name" value="cNMP_binding"/>
    <property type="match status" value="1"/>
</dbReference>
<dbReference type="Gene3D" id="1.10.510.10">
    <property type="entry name" value="Transferase(Phosphotransferase) domain 1"/>
    <property type="match status" value="1"/>
</dbReference>
<reference evidence="21" key="1">
    <citation type="journal article" date="2017" name="Front. Plant Sci.">
        <title>Climate Clever Clovers: New Paradigm to Reduce the Environmental Footprint of Ruminants by Breeding Low Methanogenic Forages Utilizing Haplotype Variation.</title>
        <authorList>
            <person name="Kaur P."/>
            <person name="Appels R."/>
            <person name="Bayer P.E."/>
            <person name="Keeble-Gagnere G."/>
            <person name="Wang J."/>
            <person name="Hirakawa H."/>
            <person name="Shirasawa K."/>
            <person name="Vercoe P."/>
            <person name="Stefanova K."/>
            <person name="Durmic Z."/>
            <person name="Nichols P."/>
            <person name="Revell C."/>
            <person name="Isobe S.N."/>
            <person name="Edwards D."/>
            <person name="Erskine W."/>
        </authorList>
    </citation>
    <scope>NUCLEOTIDE SEQUENCE [LARGE SCALE GENOMIC DNA]</scope>
    <source>
        <strain evidence="21">cv. Daliak</strain>
    </source>
</reference>
<comment type="cofactor">
    <cofactor evidence="1">
        <name>Mn(2+)</name>
        <dbReference type="ChEBI" id="CHEBI:29035"/>
    </cofactor>
</comment>
<comment type="catalytic activity">
    <reaction evidence="15">
        <text>O-phospho-L-threonyl-[protein] + H2O = L-threonyl-[protein] + phosphate</text>
        <dbReference type="Rhea" id="RHEA:47004"/>
        <dbReference type="Rhea" id="RHEA-COMP:11060"/>
        <dbReference type="Rhea" id="RHEA-COMP:11605"/>
        <dbReference type="ChEBI" id="CHEBI:15377"/>
        <dbReference type="ChEBI" id="CHEBI:30013"/>
        <dbReference type="ChEBI" id="CHEBI:43474"/>
        <dbReference type="ChEBI" id="CHEBI:61977"/>
        <dbReference type="EC" id="3.1.3.16"/>
    </reaction>
</comment>
<dbReference type="AlphaFoldDB" id="A0A2Z6MD19"/>
<evidence type="ECO:0000256" key="7">
    <source>
        <dbReference type="ARBA" id="ARBA00022741"/>
    </source>
</evidence>
<dbReference type="PROSITE" id="PS01032">
    <property type="entry name" value="PPM_1"/>
    <property type="match status" value="1"/>
</dbReference>
<dbReference type="GO" id="GO:0046872">
    <property type="term" value="F:metal ion binding"/>
    <property type="evidence" value="ECO:0007669"/>
    <property type="project" value="UniProtKB-KW"/>
</dbReference>
<feature type="domain" description="Cyclic nucleotide-binding" evidence="18">
    <location>
        <begin position="392"/>
        <end position="501"/>
    </location>
</feature>
<dbReference type="GO" id="GO:0005524">
    <property type="term" value="F:ATP binding"/>
    <property type="evidence" value="ECO:0007669"/>
    <property type="project" value="UniProtKB-KW"/>
</dbReference>
<name>A0A2Z6MD19_TRISU</name>
<dbReference type="GO" id="GO:0004722">
    <property type="term" value="F:protein serine/threonine phosphatase activity"/>
    <property type="evidence" value="ECO:0007669"/>
    <property type="project" value="UniProtKB-EC"/>
</dbReference>
<keyword evidence="6" id="KW-0479">Metal-binding</keyword>
<dbReference type="FunFam" id="2.60.120.10:FF:000048">
    <property type="entry name" value="Protein phosphatase 2C and cyclic nucleotide-binding/kinase domain-containing protein"/>
    <property type="match status" value="1"/>
</dbReference>
<feature type="domain" description="PPM-type phosphatase" evidence="19">
    <location>
        <begin position="87"/>
        <end position="556"/>
    </location>
</feature>
<dbReference type="Pfam" id="PF00069">
    <property type="entry name" value="Pkinase"/>
    <property type="match status" value="1"/>
</dbReference>
<dbReference type="InterPro" id="IPR011009">
    <property type="entry name" value="Kinase-like_dom_sf"/>
</dbReference>
<dbReference type="InterPro" id="IPR018490">
    <property type="entry name" value="cNMP-bd_dom_sf"/>
</dbReference>
<evidence type="ECO:0000256" key="9">
    <source>
        <dbReference type="ARBA" id="ARBA00022801"/>
    </source>
</evidence>
<accession>A0A2Z6MD19</accession>
<evidence type="ECO:0000256" key="11">
    <source>
        <dbReference type="ARBA" id="ARBA00022842"/>
    </source>
</evidence>
<dbReference type="InterPro" id="IPR036457">
    <property type="entry name" value="PPM-type-like_dom_sf"/>
</dbReference>
<evidence type="ECO:0000259" key="19">
    <source>
        <dbReference type="PROSITE" id="PS51746"/>
    </source>
</evidence>
<dbReference type="Pfam" id="PF00481">
    <property type="entry name" value="PP2C"/>
    <property type="match status" value="1"/>
</dbReference>
<keyword evidence="4" id="KW-0723">Serine/threonine-protein kinase</keyword>
<keyword evidence="12 16" id="KW-0904">Protein phosphatase</keyword>
<evidence type="ECO:0000256" key="4">
    <source>
        <dbReference type="ARBA" id="ARBA00022527"/>
    </source>
</evidence>
<dbReference type="Gene3D" id="2.60.120.10">
    <property type="entry name" value="Jelly Rolls"/>
    <property type="match status" value="2"/>
</dbReference>
<comment type="similarity">
    <text evidence="16">Belongs to the PP2C family.</text>
</comment>
<evidence type="ECO:0000256" key="8">
    <source>
        <dbReference type="ARBA" id="ARBA00022777"/>
    </source>
</evidence>
<evidence type="ECO:0000256" key="1">
    <source>
        <dbReference type="ARBA" id="ARBA00001936"/>
    </source>
</evidence>
<dbReference type="Gene3D" id="3.60.40.10">
    <property type="entry name" value="PPM-type phosphatase domain"/>
    <property type="match status" value="1"/>
</dbReference>
<dbReference type="InterPro" id="IPR000222">
    <property type="entry name" value="PP2C_BS"/>
</dbReference>
<dbReference type="PROSITE" id="PS51746">
    <property type="entry name" value="PPM_2"/>
    <property type="match status" value="1"/>
</dbReference>
<organism evidence="20 21">
    <name type="scientific">Trifolium subterraneum</name>
    <name type="common">Subterranean clover</name>
    <dbReference type="NCBI Taxonomy" id="3900"/>
    <lineage>
        <taxon>Eukaryota</taxon>
        <taxon>Viridiplantae</taxon>
        <taxon>Streptophyta</taxon>
        <taxon>Embryophyta</taxon>
        <taxon>Tracheophyta</taxon>
        <taxon>Spermatophyta</taxon>
        <taxon>Magnoliopsida</taxon>
        <taxon>eudicotyledons</taxon>
        <taxon>Gunneridae</taxon>
        <taxon>Pentapetalae</taxon>
        <taxon>rosids</taxon>
        <taxon>fabids</taxon>
        <taxon>Fabales</taxon>
        <taxon>Fabaceae</taxon>
        <taxon>Papilionoideae</taxon>
        <taxon>50 kb inversion clade</taxon>
        <taxon>NPAAA clade</taxon>
        <taxon>Hologalegina</taxon>
        <taxon>IRL clade</taxon>
        <taxon>Trifolieae</taxon>
        <taxon>Trifolium</taxon>
    </lineage>
</organism>
<dbReference type="FunFam" id="3.60.40.10:FF:000007">
    <property type="entry name" value="Phosphatase 2C and cyclic nucleotide-binding/kinase domain-containing protein"/>
    <property type="match status" value="1"/>
</dbReference>
<evidence type="ECO:0000256" key="15">
    <source>
        <dbReference type="ARBA" id="ARBA00048336"/>
    </source>
</evidence>
<dbReference type="CDD" id="cd00038">
    <property type="entry name" value="CAP_ED"/>
    <property type="match status" value="2"/>
</dbReference>
<dbReference type="SMART" id="SM00100">
    <property type="entry name" value="cNMP"/>
    <property type="match status" value="2"/>
</dbReference>
<dbReference type="InterPro" id="IPR000595">
    <property type="entry name" value="cNMP-bd_dom"/>
</dbReference>
<protein>
    <recommendedName>
        <fullName evidence="3">protein-serine/threonine phosphatase</fullName>
        <ecNumber evidence="3">3.1.3.16</ecNumber>
    </recommendedName>
</protein>
<dbReference type="EMBL" id="DF973119">
    <property type="protein sequence ID" value="GAU12280.1"/>
    <property type="molecule type" value="Genomic_DNA"/>
</dbReference>
<dbReference type="Gene3D" id="3.30.200.20">
    <property type="entry name" value="Phosphorylase Kinase, domain 1"/>
    <property type="match status" value="1"/>
</dbReference>
<evidence type="ECO:0000256" key="13">
    <source>
        <dbReference type="ARBA" id="ARBA00023211"/>
    </source>
</evidence>
<keyword evidence="7" id="KW-0547">Nucleotide-binding</keyword>
<evidence type="ECO:0000313" key="20">
    <source>
        <dbReference type="EMBL" id="GAU12280.1"/>
    </source>
</evidence>
<evidence type="ECO:0000256" key="2">
    <source>
        <dbReference type="ARBA" id="ARBA00001946"/>
    </source>
</evidence>
<feature type="domain" description="Protein kinase" evidence="17">
    <location>
        <begin position="626"/>
        <end position="829"/>
    </location>
</feature>
<keyword evidence="13" id="KW-0464">Manganese</keyword>
<evidence type="ECO:0000256" key="3">
    <source>
        <dbReference type="ARBA" id="ARBA00013081"/>
    </source>
</evidence>
<sequence length="829" mass="91838">MGCIYSRVCIGETCKGSSINGDPISRHELQQAFSPSSSGEIRDQLNQLSLTRDSEAGIRRLARVSSQFLPPDGSRIVRVPSSNYELRYSYLSQRGYYPDALDKANQDSFCIHTPFGNDVNDHFFGVFDGHGEYGAECSQFVKRRICENLLRNSKFSVDPVEACHSAFLATNSQLHGDILDDSMSGTTAITILVRGKTVYVANCGDSRAVIAEKKGKDGDVVAVDLSIDQTPYRVDELERVKLCGARVLTLDQIEGLKNPDVQCWGTDEEADDGDPPRLWIPNGMYPGTAFTRSIGDSIAETIGVVANPEIVSFELTPNHPFFVIASDGSESPSTFGWTARNNRVRQELSRARIRAIENSLENGQGWVPPSSAHRKTWEEEAHIEQALNDHFLFRKLTESQCHVLLDCMQRVEIEPGDIIVKQGGESDCFYVVGSGEFEVLATQEEKDGEVPRVLQRYTAEKLSCFGELALMYNKPLQASVRAVTKGTLWALKREDFRGILMSEFSNLSSLKLLRSVDLLSRLSILQLSQISDCLSEVTFSSGQTIIDKNEVLALYIIQKGRVKLTFDADLLTSPNTLSLKSDIENEDDDVPSGTELSIEKPEGSYFGEWSLLDEQIGSLTAVAEEDVVCALLTKDKFESVIGSLQKISQEDHKLRDNSKEWTRNFELSSLDKVQLSDLKFSKPKVKKLGKESQVLKEKDLIKCMSSSACVPQVLCTFADHMYAGILLNTRLACPLSSILSSPFSESAAQFCAASVVAALEDLHKNGVLYRGVSRDVLMLDQTGQIQLVDFRFGKKLSDERTYTICGMADSLAPEIVLGKGHGFPADWYN</sequence>
<keyword evidence="21" id="KW-1185">Reference proteome</keyword>
<keyword evidence="8" id="KW-0418">Kinase</keyword>
<comment type="catalytic activity">
    <reaction evidence="14">
        <text>O-phospho-L-seryl-[protein] + H2O = L-seryl-[protein] + phosphate</text>
        <dbReference type="Rhea" id="RHEA:20629"/>
        <dbReference type="Rhea" id="RHEA-COMP:9863"/>
        <dbReference type="Rhea" id="RHEA-COMP:11604"/>
        <dbReference type="ChEBI" id="CHEBI:15377"/>
        <dbReference type="ChEBI" id="CHEBI:29999"/>
        <dbReference type="ChEBI" id="CHEBI:43474"/>
        <dbReference type="ChEBI" id="CHEBI:83421"/>
        <dbReference type="EC" id="3.1.3.16"/>
    </reaction>
</comment>
<gene>
    <name evidence="20" type="ORF">TSUD_141880</name>
</gene>
<evidence type="ECO:0000256" key="16">
    <source>
        <dbReference type="RuleBase" id="RU003465"/>
    </source>
</evidence>
<dbReference type="SMART" id="SM00332">
    <property type="entry name" value="PP2Cc"/>
    <property type="match status" value="1"/>
</dbReference>
<dbReference type="SUPFAM" id="SSF81606">
    <property type="entry name" value="PP2C-like"/>
    <property type="match status" value="1"/>
</dbReference>